<name>A0A553R8V8_9TELE</name>
<organism evidence="2 3">
    <name type="scientific">Danionella cerebrum</name>
    <dbReference type="NCBI Taxonomy" id="2873325"/>
    <lineage>
        <taxon>Eukaryota</taxon>
        <taxon>Metazoa</taxon>
        <taxon>Chordata</taxon>
        <taxon>Craniata</taxon>
        <taxon>Vertebrata</taxon>
        <taxon>Euteleostomi</taxon>
        <taxon>Actinopterygii</taxon>
        <taxon>Neopterygii</taxon>
        <taxon>Teleostei</taxon>
        <taxon>Ostariophysi</taxon>
        <taxon>Cypriniformes</taxon>
        <taxon>Danionidae</taxon>
        <taxon>Danioninae</taxon>
        <taxon>Danionella</taxon>
    </lineage>
</organism>
<accession>A0A553R8V8</accession>
<evidence type="ECO:0000256" key="1">
    <source>
        <dbReference type="SAM" id="MobiDB-lite"/>
    </source>
</evidence>
<feature type="region of interest" description="Disordered" evidence="1">
    <location>
        <begin position="122"/>
        <end position="144"/>
    </location>
</feature>
<dbReference type="AlphaFoldDB" id="A0A553R8V8"/>
<dbReference type="Proteomes" id="UP000316079">
    <property type="component" value="Unassembled WGS sequence"/>
</dbReference>
<comment type="caution">
    <text evidence="2">The sequence shown here is derived from an EMBL/GenBank/DDBJ whole genome shotgun (WGS) entry which is preliminary data.</text>
</comment>
<feature type="non-terminal residue" evidence="2">
    <location>
        <position position="144"/>
    </location>
</feature>
<reference evidence="2 3" key="1">
    <citation type="journal article" date="2019" name="Sci. Data">
        <title>Hybrid genome assembly and annotation of Danionella translucida.</title>
        <authorList>
            <person name="Kadobianskyi M."/>
            <person name="Schulze L."/>
            <person name="Schuelke M."/>
            <person name="Judkewitz B."/>
        </authorList>
    </citation>
    <scope>NUCLEOTIDE SEQUENCE [LARGE SCALE GENOMIC DNA]</scope>
    <source>
        <strain evidence="2 3">Bolton</strain>
    </source>
</reference>
<evidence type="ECO:0000313" key="3">
    <source>
        <dbReference type="Proteomes" id="UP000316079"/>
    </source>
</evidence>
<keyword evidence="3" id="KW-1185">Reference proteome</keyword>
<feature type="compositionally biased region" description="Basic and acidic residues" evidence="1">
    <location>
        <begin position="89"/>
        <end position="107"/>
    </location>
</feature>
<feature type="compositionally biased region" description="Polar residues" evidence="1">
    <location>
        <begin position="37"/>
        <end position="47"/>
    </location>
</feature>
<protein>
    <submittedName>
        <fullName evidence="2">Uncharacterized protein</fullName>
    </submittedName>
</protein>
<feature type="region of interest" description="Disordered" evidence="1">
    <location>
        <begin position="37"/>
        <end position="108"/>
    </location>
</feature>
<dbReference type="EMBL" id="SRMA01025157">
    <property type="protein sequence ID" value="TRY98624.1"/>
    <property type="molecule type" value="Genomic_DNA"/>
</dbReference>
<proteinExistence type="predicted"/>
<sequence length="144" mass="16271">MAMICEEIKSTLQEHPENLKALQIDNLLNQRHAVGNTVDQRPSTRLLSQEPLEQRRAGLSRRAADLDVPGAHRSRDGSADLQDELCPPLRHDRGHTQHQASAEHDENTAGIFGRNITHTHWPPPLFGWERGEEESRSPGSLRLR</sequence>
<gene>
    <name evidence="2" type="ORF">DNTS_005294</name>
</gene>
<evidence type="ECO:0000313" key="2">
    <source>
        <dbReference type="EMBL" id="TRY98624.1"/>
    </source>
</evidence>
<dbReference type="OrthoDB" id="26525at2759"/>